<evidence type="ECO:0000256" key="5">
    <source>
        <dbReference type="SAM" id="MobiDB-lite"/>
    </source>
</evidence>
<dbReference type="EMBL" id="CM004392">
    <property type="protein sequence ID" value="OAY47446.1"/>
    <property type="molecule type" value="Genomic_DNA"/>
</dbReference>
<dbReference type="STRING" id="3983.A0A2C9VR05"/>
<dbReference type="InterPro" id="IPR017907">
    <property type="entry name" value="Znf_RING_CS"/>
</dbReference>
<dbReference type="Pfam" id="PF13639">
    <property type="entry name" value="zf-RING_2"/>
    <property type="match status" value="1"/>
</dbReference>
<dbReference type="PROSITE" id="PS50016">
    <property type="entry name" value="ZF_PHD_2"/>
    <property type="match status" value="1"/>
</dbReference>
<feature type="compositionally biased region" description="Polar residues" evidence="5">
    <location>
        <begin position="42"/>
        <end position="54"/>
    </location>
</feature>
<keyword evidence="1" id="KW-0479">Metal-binding</keyword>
<evidence type="ECO:0000313" key="8">
    <source>
        <dbReference type="EMBL" id="OAY47446.1"/>
    </source>
</evidence>
<dbReference type="InterPro" id="IPR058746">
    <property type="entry name" value="Znf_RING-type_Topors"/>
</dbReference>
<feature type="region of interest" description="Disordered" evidence="5">
    <location>
        <begin position="401"/>
        <end position="430"/>
    </location>
</feature>
<keyword evidence="3" id="KW-0862">Zinc</keyword>
<dbReference type="InterPro" id="IPR001841">
    <property type="entry name" value="Znf_RING"/>
</dbReference>
<dbReference type="CDD" id="cd16574">
    <property type="entry name" value="RING-HC_Topors"/>
    <property type="match status" value="1"/>
</dbReference>
<dbReference type="InterPro" id="IPR013083">
    <property type="entry name" value="Znf_RING/FYVE/PHD"/>
</dbReference>
<dbReference type="Gene3D" id="3.30.40.10">
    <property type="entry name" value="Zinc/RING finger domain, C3HC4 (zinc finger)"/>
    <property type="match status" value="2"/>
</dbReference>
<dbReference type="Pfam" id="PF00628">
    <property type="entry name" value="PHD"/>
    <property type="match status" value="1"/>
</dbReference>
<evidence type="ECO:0000256" key="3">
    <source>
        <dbReference type="ARBA" id="ARBA00022833"/>
    </source>
</evidence>
<dbReference type="OrthoDB" id="365379at2759"/>
<dbReference type="PANTHER" id="PTHR47177">
    <property type="entry name" value="F18C1.6 PROTEIN"/>
    <property type="match status" value="1"/>
</dbReference>
<feature type="domain" description="RING-type" evidence="7">
    <location>
        <begin position="62"/>
        <end position="103"/>
    </location>
</feature>
<feature type="region of interest" description="Disordered" evidence="5">
    <location>
        <begin position="1"/>
        <end position="54"/>
    </location>
</feature>
<proteinExistence type="predicted"/>
<feature type="domain" description="PHD-type" evidence="6">
    <location>
        <begin position="149"/>
        <end position="198"/>
    </location>
</feature>
<accession>A0A2C9VR05</accession>
<evidence type="ECO:0008006" key="9">
    <source>
        <dbReference type="Google" id="ProtNLM"/>
    </source>
</evidence>
<dbReference type="PROSITE" id="PS50089">
    <property type="entry name" value="ZF_RING_2"/>
    <property type="match status" value="1"/>
</dbReference>
<reference evidence="8" key="1">
    <citation type="submission" date="2016-02" db="EMBL/GenBank/DDBJ databases">
        <title>WGS assembly of Manihot esculenta.</title>
        <authorList>
            <person name="Bredeson J.V."/>
            <person name="Prochnik S.E."/>
            <person name="Lyons J.B."/>
            <person name="Schmutz J."/>
            <person name="Grimwood J."/>
            <person name="Vrebalov J."/>
            <person name="Bart R.S."/>
            <person name="Amuge T."/>
            <person name="Ferguson M.E."/>
            <person name="Green R."/>
            <person name="Putnam N."/>
            <person name="Stites J."/>
            <person name="Rounsley S."/>
            <person name="Rokhsar D.S."/>
        </authorList>
    </citation>
    <scope>NUCLEOTIDE SEQUENCE [LARGE SCALE GENOMIC DNA]</scope>
    <source>
        <tissue evidence="8">Leaf</tissue>
    </source>
</reference>
<evidence type="ECO:0000256" key="2">
    <source>
        <dbReference type="ARBA" id="ARBA00022771"/>
    </source>
</evidence>
<dbReference type="SMART" id="SM00184">
    <property type="entry name" value="RING"/>
    <property type="match status" value="2"/>
</dbReference>
<protein>
    <recommendedName>
        <fullName evidence="9">PHD-type domain-containing protein</fullName>
    </recommendedName>
</protein>
<dbReference type="InterPro" id="IPR001965">
    <property type="entry name" value="Znf_PHD"/>
</dbReference>
<dbReference type="InterPro" id="IPR019787">
    <property type="entry name" value="Znf_PHD-finger"/>
</dbReference>
<dbReference type="SUPFAM" id="SSF57850">
    <property type="entry name" value="RING/U-box"/>
    <property type="match status" value="1"/>
</dbReference>
<feature type="region of interest" description="Disordered" evidence="5">
    <location>
        <begin position="354"/>
        <end position="382"/>
    </location>
</feature>
<dbReference type="InterPro" id="IPR011011">
    <property type="entry name" value="Znf_FYVE_PHD"/>
</dbReference>
<evidence type="ECO:0000256" key="4">
    <source>
        <dbReference type="PROSITE-ProRule" id="PRU00175"/>
    </source>
</evidence>
<dbReference type="SMART" id="SM00249">
    <property type="entry name" value="PHD"/>
    <property type="match status" value="1"/>
</dbReference>
<organism evidence="8">
    <name type="scientific">Manihot esculenta</name>
    <name type="common">Cassava</name>
    <name type="synonym">Jatropha manihot</name>
    <dbReference type="NCBI Taxonomy" id="3983"/>
    <lineage>
        <taxon>Eukaryota</taxon>
        <taxon>Viridiplantae</taxon>
        <taxon>Streptophyta</taxon>
        <taxon>Embryophyta</taxon>
        <taxon>Tracheophyta</taxon>
        <taxon>Spermatophyta</taxon>
        <taxon>Magnoliopsida</taxon>
        <taxon>eudicotyledons</taxon>
        <taxon>Gunneridae</taxon>
        <taxon>Pentapetalae</taxon>
        <taxon>rosids</taxon>
        <taxon>fabids</taxon>
        <taxon>Malpighiales</taxon>
        <taxon>Euphorbiaceae</taxon>
        <taxon>Crotonoideae</taxon>
        <taxon>Manihoteae</taxon>
        <taxon>Manihot</taxon>
    </lineage>
</organism>
<gene>
    <name evidence="8" type="ORF">MANES_06G080200</name>
</gene>
<dbReference type="PROSITE" id="PS00518">
    <property type="entry name" value="ZF_RING_1"/>
    <property type="match status" value="1"/>
</dbReference>
<name>A0A2C9VR05_MANES</name>
<keyword evidence="2 4" id="KW-0863">Zinc-finger</keyword>
<feature type="compositionally biased region" description="Polar residues" evidence="5">
    <location>
        <begin position="411"/>
        <end position="421"/>
    </location>
</feature>
<dbReference type="SUPFAM" id="SSF57903">
    <property type="entry name" value="FYVE/PHD zinc finger"/>
    <property type="match status" value="1"/>
</dbReference>
<dbReference type="PANTHER" id="PTHR47177:SF4">
    <property type="entry name" value="OS06G0283200 PROTEIN"/>
    <property type="match status" value="1"/>
</dbReference>
<dbReference type="AlphaFoldDB" id="A0A2C9VR05"/>
<evidence type="ECO:0000256" key="1">
    <source>
        <dbReference type="ARBA" id="ARBA00022723"/>
    </source>
</evidence>
<evidence type="ECO:0000259" key="7">
    <source>
        <dbReference type="PROSITE" id="PS50089"/>
    </source>
</evidence>
<evidence type="ECO:0000259" key="6">
    <source>
        <dbReference type="PROSITE" id="PS50016"/>
    </source>
</evidence>
<sequence>MASHSPPNPHKRLKSVLSNSRCTVKEENHPYESSPEQEGEENQSQRNPSVSVSMNGEDSLSCGICLSDHGSAIRGQIDSCEHFFCFICIMEWAKVESRCPMCKRRFTTIRRPPKDGVFPSERIVNIPKRDQVCHFSRNTTIEPFDPYEQVQCSICRLVGDENLLLLCDLCDSASHTYCVGLGATVPEGDWFCHDCAVSRTEHDNIQKDDDNMNQELYAKSLVMLTAESHVSMYNDVVDNQNTSGNSNVLAVDEIDVSIFDIVRESDDQLFRRPQTRRSPVFLGCERQSSLANELTQPDEIAPQFRSVEGGPHSDADNVAQTGARTLSRCRNVQGYIRALRENWNYLRSGSLRFSSSPSKSSTGKHNACAVSHDNSAVPQSKHSRDIDKAWKMMDKAKSIQQVCRRTKSVHGVSQNPRNEGNASRKAIDGRSSLYLPRIQQSRTTELGNTGTKKQYNLYSPEKKTDMHTSTNLEMQKHSKVVMKEIVECNDILPTISFPQFSVSESSWKVQTNSPSNVSDESRETIQQKNPCRPLLNFSSQQNISGHLITSVSSEPGASESLKAKEEYSGLSRCKVDIPKGDVRMEKAYAESKHREDDDAKSEIQSLVKLNLKLLSRDKQLEIKAFKEVARLATHTILAACGFGHSRHVIHSFPGSVCKHSEQSQQLRKSTLMRNSCRECFYVFVKDVVSSILSEKVCPGNS</sequence>
<dbReference type="GO" id="GO:0008270">
    <property type="term" value="F:zinc ion binding"/>
    <property type="evidence" value="ECO:0007669"/>
    <property type="project" value="UniProtKB-KW"/>
</dbReference>